<comment type="caution">
    <text evidence="5">The sequence shown here is derived from an EMBL/GenBank/DDBJ whole genome shotgun (WGS) entry which is preliminary data.</text>
</comment>
<dbReference type="GO" id="GO:0004622">
    <property type="term" value="F:phosphatidylcholine lysophospholipase activity"/>
    <property type="evidence" value="ECO:0007669"/>
    <property type="project" value="TreeGrafter"/>
</dbReference>
<keyword evidence="6" id="KW-1185">Reference proteome</keyword>
<dbReference type="PANTHER" id="PTHR12482">
    <property type="entry name" value="LIPASE ROG1-RELATED-RELATED"/>
    <property type="match status" value="1"/>
</dbReference>
<keyword evidence="3" id="KW-0812">Transmembrane</keyword>
<reference evidence="5 6" key="1">
    <citation type="submission" date="2017-04" db="EMBL/GenBank/DDBJ databases">
        <title>Genome sequencing of [Candida] sorbophila.</title>
        <authorList>
            <person name="Ahn J.O."/>
        </authorList>
    </citation>
    <scope>NUCLEOTIDE SEQUENCE [LARGE SCALE GENOMIC DNA]</scope>
    <source>
        <strain evidence="5 6">DS02</strain>
    </source>
</reference>
<evidence type="ECO:0000256" key="3">
    <source>
        <dbReference type="SAM" id="Phobius"/>
    </source>
</evidence>
<dbReference type="OrthoDB" id="273452at2759"/>
<evidence type="ECO:0000313" key="5">
    <source>
        <dbReference type="EMBL" id="PRT55061.1"/>
    </source>
</evidence>
<dbReference type="Pfam" id="PF05057">
    <property type="entry name" value="DUF676"/>
    <property type="match status" value="1"/>
</dbReference>
<comment type="similarity">
    <text evidence="1">Belongs to the putative lipase ROG1 family.</text>
</comment>
<dbReference type="RefSeq" id="XP_024665006.1">
    <property type="nucleotide sequence ID" value="XM_024809238.1"/>
</dbReference>
<evidence type="ECO:0000313" key="6">
    <source>
        <dbReference type="Proteomes" id="UP000238350"/>
    </source>
</evidence>
<dbReference type="EMBL" id="NDIQ01000021">
    <property type="protein sequence ID" value="PRT55061.1"/>
    <property type="molecule type" value="Genomic_DNA"/>
</dbReference>
<dbReference type="GeneID" id="36516429"/>
<feature type="domain" description="DUF676" evidence="4">
    <location>
        <begin position="2"/>
        <end position="215"/>
    </location>
</feature>
<keyword evidence="2" id="KW-0442">Lipid degradation</keyword>
<dbReference type="InterPro" id="IPR029058">
    <property type="entry name" value="AB_hydrolase_fold"/>
</dbReference>
<accession>A0A2T0FJ85</accession>
<dbReference type="GO" id="GO:0005811">
    <property type="term" value="C:lipid droplet"/>
    <property type="evidence" value="ECO:0007669"/>
    <property type="project" value="TreeGrafter"/>
</dbReference>
<protein>
    <recommendedName>
        <fullName evidence="4">DUF676 domain-containing protein</fullName>
    </recommendedName>
</protein>
<keyword evidence="3" id="KW-0472">Membrane</keyword>
<keyword evidence="3" id="KW-1133">Transmembrane helix</keyword>
<organism evidence="5 6">
    <name type="scientific">Wickerhamiella sorbophila</name>
    <dbReference type="NCBI Taxonomy" id="45607"/>
    <lineage>
        <taxon>Eukaryota</taxon>
        <taxon>Fungi</taxon>
        <taxon>Dikarya</taxon>
        <taxon>Ascomycota</taxon>
        <taxon>Saccharomycotina</taxon>
        <taxon>Dipodascomycetes</taxon>
        <taxon>Dipodascales</taxon>
        <taxon>Trichomonascaceae</taxon>
        <taxon>Wickerhamiella</taxon>
    </lineage>
</organism>
<dbReference type="PANTHER" id="PTHR12482:SF65">
    <property type="entry name" value="ESTERASE, PUTATIVE (AFU_ORTHOLOGUE AFUA_3G12320)-RELATED"/>
    <property type="match status" value="1"/>
</dbReference>
<evidence type="ECO:0000259" key="4">
    <source>
        <dbReference type="Pfam" id="PF05057"/>
    </source>
</evidence>
<dbReference type="Proteomes" id="UP000238350">
    <property type="component" value="Unassembled WGS sequence"/>
</dbReference>
<dbReference type="AlphaFoldDB" id="A0A2T0FJ85"/>
<keyword evidence="2" id="KW-0443">Lipid metabolism</keyword>
<evidence type="ECO:0000256" key="1">
    <source>
        <dbReference type="ARBA" id="ARBA00007920"/>
    </source>
</evidence>
<name>A0A2T0FJ85_9ASCO</name>
<dbReference type="Gene3D" id="3.40.50.1820">
    <property type="entry name" value="alpha/beta hydrolase"/>
    <property type="match status" value="1"/>
</dbReference>
<dbReference type="GO" id="GO:0047372">
    <property type="term" value="F:monoacylglycerol lipase activity"/>
    <property type="evidence" value="ECO:0007669"/>
    <property type="project" value="TreeGrafter"/>
</dbReference>
<gene>
    <name evidence="5" type="ORF">B9G98_02681</name>
</gene>
<dbReference type="SUPFAM" id="SSF53474">
    <property type="entry name" value="alpha/beta-Hydrolases"/>
    <property type="match status" value="1"/>
</dbReference>
<dbReference type="GO" id="GO:0016042">
    <property type="term" value="P:lipid catabolic process"/>
    <property type="evidence" value="ECO:0007669"/>
    <property type="project" value="UniProtKB-KW"/>
</dbReference>
<dbReference type="InterPro" id="IPR007751">
    <property type="entry name" value="DUF676_lipase-like"/>
</dbReference>
<evidence type="ECO:0000256" key="2">
    <source>
        <dbReference type="ARBA" id="ARBA00022963"/>
    </source>
</evidence>
<feature type="transmembrane region" description="Helical" evidence="3">
    <location>
        <begin position="274"/>
        <end position="299"/>
    </location>
</feature>
<proteinExistence type="inferred from homology"/>
<sequence>MVHLVILCHGMWGNISHFTYLSQELDKRGIEELHSLTSVPLSWSGSPPNAIFYRARSNTGYFTYDGIDVCGTRVSSEIVSAIDSLEAAGVSVDSLSLMGYSMGGLMVRYAAGVLYTQGLFDKVAPGTMTTMFTPHLGVNVLGGQLSANIFNFIGSYSMARTSRQVFLRDANEKSGTPLFEHMLDPSTPYAKALALFTRKVLYANVVNDRRCEYYTAAVENVDPFHGRASQISGEFVPGYAPVVLSTVKAEFSEQTPPPPQRIPAWLNWPKRALVILYTALRVGFILPIWFVAFLFNVGYQTTLSSFRTRSMVQRGEHVPNYQIEDMLEDGADSLVERMYSAVSMDERLAFSSVQQRIYESFNKVKWEKHPVHISLDKHAHAAAIVRFANKSSFREGKLVIKHWIDEVLVPGLCPV</sequence>
<dbReference type="InterPro" id="IPR044294">
    <property type="entry name" value="Lipase-like"/>
</dbReference>